<protein>
    <submittedName>
        <fullName evidence="1">Uncharacterized protein</fullName>
    </submittedName>
</protein>
<gene>
    <name evidence="1" type="ORF">AKJ58_01495</name>
</gene>
<dbReference type="Proteomes" id="UP000070256">
    <property type="component" value="Unassembled WGS sequence"/>
</dbReference>
<dbReference type="EMBL" id="LHYK01000024">
    <property type="protein sequence ID" value="KXB07906.1"/>
    <property type="molecule type" value="Genomic_DNA"/>
</dbReference>
<evidence type="ECO:0000313" key="1">
    <source>
        <dbReference type="EMBL" id="KXB07906.1"/>
    </source>
</evidence>
<organism evidence="1 2">
    <name type="scientific">candidate division MSBL1 archaeon SCGC-AAA385D11</name>
    <dbReference type="NCBI Taxonomy" id="1698286"/>
    <lineage>
        <taxon>Archaea</taxon>
        <taxon>Methanobacteriati</taxon>
        <taxon>Methanobacteriota</taxon>
        <taxon>candidate division MSBL1</taxon>
    </lineage>
</organism>
<keyword evidence="2" id="KW-1185">Reference proteome</keyword>
<reference evidence="1 2" key="1">
    <citation type="journal article" date="2016" name="Sci. Rep.">
        <title>Metabolic traits of an uncultured archaeal lineage -MSBL1- from brine pools of the Red Sea.</title>
        <authorList>
            <person name="Mwirichia R."/>
            <person name="Alam I."/>
            <person name="Rashid M."/>
            <person name="Vinu M."/>
            <person name="Ba-Alawi W."/>
            <person name="Anthony Kamau A."/>
            <person name="Kamanda Ngugi D."/>
            <person name="Goker M."/>
            <person name="Klenk H.P."/>
            <person name="Bajic V."/>
            <person name="Stingl U."/>
        </authorList>
    </citation>
    <scope>NUCLEOTIDE SEQUENCE [LARGE SCALE GENOMIC DNA]</scope>
    <source>
        <strain evidence="1">SCGC-AAA385D11</strain>
    </source>
</reference>
<comment type="caution">
    <text evidence="1">The sequence shown here is derived from an EMBL/GenBank/DDBJ whole genome shotgun (WGS) entry which is preliminary data.</text>
</comment>
<proteinExistence type="predicted"/>
<dbReference type="AlphaFoldDB" id="A0A133VN88"/>
<accession>A0A133VN88</accession>
<name>A0A133VN88_9EURY</name>
<sequence>MVEEESHRPLGDIFCPECGSSRLYYFLGLKAGHIYVCKDCGYHGPVVIEGSEIAEELQRKRIKEIKEKRSKANNED</sequence>
<evidence type="ECO:0000313" key="2">
    <source>
        <dbReference type="Proteomes" id="UP000070256"/>
    </source>
</evidence>